<dbReference type="Proteomes" id="UP000291343">
    <property type="component" value="Unassembled WGS sequence"/>
</dbReference>
<sequence>MWTAVTSLTKQRVRLNMKLLGQLGGGGTASQPGTPTLIKEDKPTYREQFIPPDISMVSYFLSKVSLFC</sequence>
<reference evidence="1 2" key="1">
    <citation type="journal article" date="2017" name="Gigascience">
        <title>Genome sequence of the small brown planthopper, Laodelphax striatellus.</title>
        <authorList>
            <person name="Zhu J."/>
            <person name="Jiang F."/>
            <person name="Wang X."/>
            <person name="Yang P."/>
            <person name="Bao Y."/>
            <person name="Zhao W."/>
            <person name="Wang W."/>
            <person name="Lu H."/>
            <person name="Wang Q."/>
            <person name="Cui N."/>
            <person name="Li J."/>
            <person name="Chen X."/>
            <person name="Luo L."/>
            <person name="Yu J."/>
            <person name="Kang L."/>
            <person name="Cui F."/>
        </authorList>
    </citation>
    <scope>NUCLEOTIDE SEQUENCE [LARGE SCALE GENOMIC DNA]</scope>
    <source>
        <strain evidence="1">Lst14</strain>
    </source>
</reference>
<gene>
    <name evidence="1" type="ORF">LSTR_LSTR015882</name>
</gene>
<keyword evidence="2" id="KW-1185">Reference proteome</keyword>
<dbReference type="AlphaFoldDB" id="A0A482WKG9"/>
<dbReference type="STRING" id="195883.A0A482WKG9"/>
<protein>
    <submittedName>
        <fullName evidence="1">Uncharacterized protein</fullName>
    </submittedName>
</protein>
<dbReference type="OrthoDB" id="342131at2759"/>
<dbReference type="InParanoid" id="A0A482WKG9"/>
<proteinExistence type="predicted"/>
<name>A0A482WKG9_LAOST</name>
<comment type="caution">
    <text evidence="1">The sequence shown here is derived from an EMBL/GenBank/DDBJ whole genome shotgun (WGS) entry which is preliminary data.</text>
</comment>
<evidence type="ECO:0000313" key="1">
    <source>
        <dbReference type="EMBL" id="RZF33958.1"/>
    </source>
</evidence>
<accession>A0A482WKG9</accession>
<dbReference type="EMBL" id="QKKF02033119">
    <property type="protein sequence ID" value="RZF33958.1"/>
    <property type="molecule type" value="Genomic_DNA"/>
</dbReference>
<organism evidence="1 2">
    <name type="scientific">Laodelphax striatellus</name>
    <name type="common">Small brown planthopper</name>
    <name type="synonym">Delphax striatella</name>
    <dbReference type="NCBI Taxonomy" id="195883"/>
    <lineage>
        <taxon>Eukaryota</taxon>
        <taxon>Metazoa</taxon>
        <taxon>Ecdysozoa</taxon>
        <taxon>Arthropoda</taxon>
        <taxon>Hexapoda</taxon>
        <taxon>Insecta</taxon>
        <taxon>Pterygota</taxon>
        <taxon>Neoptera</taxon>
        <taxon>Paraneoptera</taxon>
        <taxon>Hemiptera</taxon>
        <taxon>Auchenorrhyncha</taxon>
        <taxon>Fulgoroidea</taxon>
        <taxon>Delphacidae</taxon>
        <taxon>Criomorphinae</taxon>
        <taxon>Laodelphax</taxon>
    </lineage>
</organism>
<evidence type="ECO:0000313" key="2">
    <source>
        <dbReference type="Proteomes" id="UP000291343"/>
    </source>
</evidence>